<gene>
    <name evidence="2" type="ORF">KFL_008180050</name>
</gene>
<reference evidence="2 3" key="1">
    <citation type="journal article" date="2014" name="Nat. Commun.">
        <title>Klebsormidium flaccidum genome reveals primary factors for plant terrestrial adaptation.</title>
        <authorList>
            <person name="Hori K."/>
            <person name="Maruyama F."/>
            <person name="Fujisawa T."/>
            <person name="Togashi T."/>
            <person name="Yamamoto N."/>
            <person name="Seo M."/>
            <person name="Sato S."/>
            <person name="Yamada T."/>
            <person name="Mori H."/>
            <person name="Tajima N."/>
            <person name="Moriyama T."/>
            <person name="Ikeuchi M."/>
            <person name="Watanabe M."/>
            <person name="Wada H."/>
            <person name="Kobayashi K."/>
            <person name="Saito M."/>
            <person name="Masuda T."/>
            <person name="Sasaki-Sekimoto Y."/>
            <person name="Mashiguchi K."/>
            <person name="Awai K."/>
            <person name="Shimojima M."/>
            <person name="Masuda S."/>
            <person name="Iwai M."/>
            <person name="Nobusawa T."/>
            <person name="Narise T."/>
            <person name="Kondo S."/>
            <person name="Saito H."/>
            <person name="Sato R."/>
            <person name="Murakawa M."/>
            <person name="Ihara Y."/>
            <person name="Oshima-Yamada Y."/>
            <person name="Ohtaka K."/>
            <person name="Satoh M."/>
            <person name="Sonobe K."/>
            <person name="Ishii M."/>
            <person name="Ohtani R."/>
            <person name="Kanamori-Sato M."/>
            <person name="Honoki R."/>
            <person name="Miyazaki D."/>
            <person name="Mochizuki H."/>
            <person name="Umetsu J."/>
            <person name="Higashi K."/>
            <person name="Shibata D."/>
            <person name="Kamiya Y."/>
            <person name="Sato N."/>
            <person name="Nakamura Y."/>
            <person name="Tabata S."/>
            <person name="Ida S."/>
            <person name="Kurokawa K."/>
            <person name="Ohta H."/>
        </authorList>
    </citation>
    <scope>NUCLEOTIDE SEQUENCE [LARGE SCALE GENOMIC DNA]</scope>
    <source>
        <strain evidence="2 3">NIES-2285</strain>
    </source>
</reference>
<accession>A0A1Y1ILU9</accession>
<feature type="region of interest" description="Disordered" evidence="1">
    <location>
        <begin position="548"/>
        <end position="579"/>
    </location>
</feature>
<feature type="region of interest" description="Disordered" evidence="1">
    <location>
        <begin position="1"/>
        <end position="52"/>
    </location>
</feature>
<feature type="compositionally biased region" description="Acidic residues" evidence="1">
    <location>
        <begin position="131"/>
        <end position="144"/>
    </location>
</feature>
<dbReference type="Proteomes" id="UP000054558">
    <property type="component" value="Unassembled WGS sequence"/>
</dbReference>
<name>A0A1Y1ILU9_KLENI</name>
<sequence>MGRKRNREQQVIEEDGQGSLPDPEVPVEGSAEMQINSRPKRAAATGEARIAHMQGSDGAIEWLKKNNPSAFAQAVAATNAPQSKQKEPRRQMKPLYSPAKKTDEESGSGSDSDGSGSDGSETDFDPAKEDDAADSDDEGDEVEELEKGGSSTEVDAETELAELLSVAPGKAAEKNKKKGTGKEKADKAEKEKKKTKKKAGAIVPYGKGAKTVTKPPKNTTLSEIVVSGATTSNALAGIDANLLLASFVRVQQDQAAQGAKQDKLMSMFTQVLAQVKRANSKQGSQSSLQAESARTTEQGSAGSTLQVVANSTLSEEQSLLHKLQADPKLLSANKSMIKLLASDAVNLSLLASGVQDSDIMKSNTRLAFRVTANDPEKMDLFEDVYHDIIEAHQMKGFRQKRGQTISELRNNTYANYKLPALHSEGWAQSATPLLKDNAYRKAGSDDYGHEQFRKLLAQMSNIDVSDGVPDSLPTTFARAALAEVTVELLLQGIKRFEKAELRLLARREEELRKDSARTSSFLNFVEPEDPLVCPHRLKVRAAARLQDEQRAAQETLDQRSEVNTSGSPAVPSSTPELSA</sequence>
<evidence type="ECO:0000313" key="2">
    <source>
        <dbReference type="EMBL" id="GAQ91613.1"/>
    </source>
</evidence>
<dbReference type="AlphaFoldDB" id="A0A1Y1ILU9"/>
<feature type="compositionally biased region" description="Basic and acidic residues" evidence="1">
    <location>
        <begin position="548"/>
        <end position="560"/>
    </location>
</feature>
<feature type="region of interest" description="Disordered" evidence="1">
    <location>
        <begin position="73"/>
        <end position="200"/>
    </location>
</feature>
<proteinExistence type="predicted"/>
<protein>
    <submittedName>
        <fullName evidence="2">Uncharacterized protein</fullName>
    </submittedName>
</protein>
<feature type="region of interest" description="Disordered" evidence="1">
    <location>
        <begin position="280"/>
        <end position="303"/>
    </location>
</feature>
<evidence type="ECO:0000313" key="3">
    <source>
        <dbReference type="Proteomes" id="UP000054558"/>
    </source>
</evidence>
<evidence type="ECO:0000256" key="1">
    <source>
        <dbReference type="SAM" id="MobiDB-lite"/>
    </source>
</evidence>
<keyword evidence="3" id="KW-1185">Reference proteome</keyword>
<organism evidence="2 3">
    <name type="scientific">Klebsormidium nitens</name>
    <name type="common">Green alga</name>
    <name type="synonym">Ulothrix nitens</name>
    <dbReference type="NCBI Taxonomy" id="105231"/>
    <lineage>
        <taxon>Eukaryota</taxon>
        <taxon>Viridiplantae</taxon>
        <taxon>Streptophyta</taxon>
        <taxon>Klebsormidiophyceae</taxon>
        <taxon>Klebsormidiales</taxon>
        <taxon>Klebsormidiaceae</taxon>
        <taxon>Klebsormidium</taxon>
    </lineage>
</organism>
<feature type="compositionally biased region" description="Polar residues" evidence="1">
    <location>
        <begin position="561"/>
        <end position="579"/>
    </location>
</feature>
<feature type="compositionally biased region" description="Basic and acidic residues" evidence="1">
    <location>
        <begin position="180"/>
        <end position="192"/>
    </location>
</feature>
<feature type="compositionally biased region" description="Low complexity" evidence="1">
    <location>
        <begin position="107"/>
        <end position="119"/>
    </location>
</feature>
<dbReference type="EMBL" id="DF237767">
    <property type="protein sequence ID" value="GAQ91613.1"/>
    <property type="molecule type" value="Genomic_DNA"/>
</dbReference>